<keyword evidence="3" id="KW-1185">Reference proteome</keyword>
<dbReference type="PANTHER" id="PTHR47098:SF2">
    <property type="entry name" value="PROTEIN MAK32"/>
    <property type="match status" value="1"/>
</dbReference>
<protein>
    <submittedName>
        <fullName evidence="2">Carbohydrate kinase family protein</fullName>
    </submittedName>
</protein>
<feature type="domain" description="Carbohydrate kinase PfkB" evidence="1">
    <location>
        <begin position="43"/>
        <end position="285"/>
    </location>
</feature>
<dbReference type="EMBL" id="JACOGI010000004">
    <property type="protein sequence ID" value="MBC3517335.1"/>
    <property type="molecule type" value="Genomic_DNA"/>
</dbReference>
<dbReference type="InterPro" id="IPR029056">
    <property type="entry name" value="Ribokinase-like"/>
</dbReference>
<evidence type="ECO:0000259" key="1">
    <source>
        <dbReference type="Pfam" id="PF00294"/>
    </source>
</evidence>
<name>A0A8J6LWL8_9FIRM</name>
<dbReference type="GO" id="GO:0016301">
    <property type="term" value="F:kinase activity"/>
    <property type="evidence" value="ECO:0007669"/>
    <property type="project" value="UniProtKB-KW"/>
</dbReference>
<proteinExistence type="predicted"/>
<dbReference type="InterPro" id="IPR011611">
    <property type="entry name" value="PfkB_dom"/>
</dbReference>
<reference evidence="2" key="1">
    <citation type="submission" date="2020-08" db="EMBL/GenBank/DDBJ databases">
        <authorList>
            <person name="Liu C."/>
            <person name="Sun Q."/>
        </authorList>
    </citation>
    <scope>NUCLEOTIDE SEQUENCE</scope>
    <source>
        <strain evidence="2">NSJ-65</strain>
    </source>
</reference>
<dbReference type="Proteomes" id="UP000597668">
    <property type="component" value="Unassembled WGS sequence"/>
</dbReference>
<dbReference type="SUPFAM" id="SSF53613">
    <property type="entry name" value="Ribokinase-like"/>
    <property type="match status" value="1"/>
</dbReference>
<evidence type="ECO:0000313" key="3">
    <source>
        <dbReference type="Proteomes" id="UP000597668"/>
    </source>
</evidence>
<sequence>MDFIAIGNTMTDSIMNQDGSCTEYHMGSPSPFAYAGIRIWNDSCSMITNVGEDYNALYGDWIRKNQVCTDGITVVHETTHNNILTYNEDGTYGASNLAPHDYATEMGYMEVRPEQIEQFTKGAKAVYFFFDAYNPVFWEEFARIKEKNGFEFMWEASGVTSTPEYLDRIKKIISDCKVEQFSINYPETKSLFGVDTREDALAALKTLGVPFIIMRDGKNGMYTIKGDKHYLIPSVDMGKFVDQTGCGNCSTGAAMYAYYVTRDPVMAGIMANISSGYNICQFGLTQQFTPEMRTRAEETAQQMYADYLQQHGLNKQDL</sequence>
<dbReference type="Pfam" id="PF00294">
    <property type="entry name" value="PfkB"/>
    <property type="match status" value="1"/>
</dbReference>
<accession>A0A8J6LWL8</accession>
<evidence type="ECO:0000313" key="2">
    <source>
        <dbReference type="EMBL" id="MBC3517335.1"/>
    </source>
</evidence>
<organism evidence="2 3">
    <name type="scientific">Neobittarella massiliensis</name>
    <name type="common">ex Bilen et al. 2018</name>
    <dbReference type="NCBI Taxonomy" id="2041842"/>
    <lineage>
        <taxon>Bacteria</taxon>
        <taxon>Bacillati</taxon>
        <taxon>Bacillota</taxon>
        <taxon>Clostridia</taxon>
        <taxon>Eubacteriales</taxon>
        <taxon>Oscillospiraceae</taxon>
        <taxon>Neobittarella (ex Bilen et al. 2018)</taxon>
    </lineage>
</organism>
<dbReference type="AlphaFoldDB" id="A0A8J6LWL8"/>
<dbReference type="RefSeq" id="WP_186488737.1">
    <property type="nucleotide sequence ID" value="NZ_JACOGI010000004.1"/>
</dbReference>
<comment type="caution">
    <text evidence="2">The sequence shown here is derived from an EMBL/GenBank/DDBJ whole genome shotgun (WGS) entry which is preliminary data.</text>
</comment>
<gene>
    <name evidence="2" type="ORF">H8K20_13175</name>
</gene>
<keyword evidence="2" id="KW-0418">Kinase</keyword>
<dbReference type="PANTHER" id="PTHR47098">
    <property type="entry name" value="PROTEIN MAK32"/>
    <property type="match status" value="1"/>
</dbReference>
<dbReference type="Gene3D" id="3.40.1190.20">
    <property type="match status" value="1"/>
</dbReference>
<keyword evidence="2" id="KW-0808">Transferase</keyword>